<protein>
    <recommendedName>
        <fullName evidence="5">Microcystin LR degradation protein MlrC</fullName>
    </recommendedName>
</protein>
<accession>A0AAN6LRL7</accession>
<dbReference type="Pfam" id="PF07364">
    <property type="entry name" value="DUF1485"/>
    <property type="match status" value="1"/>
</dbReference>
<feature type="domain" description="Microcystin LR degradation protein MlrC C-terminal" evidence="1">
    <location>
        <begin position="310"/>
        <end position="480"/>
    </location>
</feature>
<dbReference type="AlphaFoldDB" id="A0AAN6LRL7"/>
<dbReference type="PIRSF" id="PIRSF012702">
    <property type="entry name" value="UCP012702"/>
    <property type="match status" value="1"/>
</dbReference>
<evidence type="ECO:0000259" key="2">
    <source>
        <dbReference type="Pfam" id="PF07364"/>
    </source>
</evidence>
<dbReference type="EMBL" id="WVTA01000018">
    <property type="protein sequence ID" value="KAK3197783.1"/>
    <property type="molecule type" value="Genomic_DNA"/>
</dbReference>
<dbReference type="InterPro" id="IPR015995">
    <property type="entry name" value="MlrC_N"/>
</dbReference>
<evidence type="ECO:0000259" key="1">
    <source>
        <dbReference type="Pfam" id="PF07171"/>
    </source>
</evidence>
<comment type="caution">
    <text evidence="3">The sequence shown here is derived from an EMBL/GenBank/DDBJ whole genome shotgun (WGS) entry which is preliminary data.</text>
</comment>
<reference evidence="3 4" key="1">
    <citation type="submission" date="2021-02" db="EMBL/GenBank/DDBJ databases">
        <title>Genome assembly of Pseudopithomyces chartarum.</title>
        <authorList>
            <person name="Jauregui R."/>
            <person name="Singh J."/>
            <person name="Voisey C."/>
        </authorList>
    </citation>
    <scope>NUCLEOTIDE SEQUENCE [LARGE SCALE GENOMIC DNA]</scope>
    <source>
        <strain evidence="3 4">AGR01</strain>
    </source>
</reference>
<gene>
    <name evidence="3" type="ORF">GRF29_216g1272006</name>
</gene>
<evidence type="ECO:0008006" key="5">
    <source>
        <dbReference type="Google" id="ProtNLM"/>
    </source>
</evidence>
<keyword evidence="4" id="KW-1185">Reference proteome</keyword>
<evidence type="ECO:0000313" key="3">
    <source>
        <dbReference type="EMBL" id="KAK3197783.1"/>
    </source>
</evidence>
<dbReference type="Pfam" id="PF07171">
    <property type="entry name" value="MlrC_C"/>
    <property type="match status" value="1"/>
</dbReference>
<dbReference type="InterPro" id="IPR010799">
    <property type="entry name" value="MlrC_C"/>
</dbReference>
<evidence type="ECO:0000313" key="4">
    <source>
        <dbReference type="Proteomes" id="UP001280581"/>
    </source>
</evidence>
<dbReference type="Proteomes" id="UP001280581">
    <property type="component" value="Unassembled WGS sequence"/>
</dbReference>
<organism evidence="3 4">
    <name type="scientific">Pseudopithomyces chartarum</name>
    <dbReference type="NCBI Taxonomy" id="1892770"/>
    <lineage>
        <taxon>Eukaryota</taxon>
        <taxon>Fungi</taxon>
        <taxon>Dikarya</taxon>
        <taxon>Ascomycota</taxon>
        <taxon>Pezizomycotina</taxon>
        <taxon>Dothideomycetes</taxon>
        <taxon>Pleosporomycetidae</taxon>
        <taxon>Pleosporales</taxon>
        <taxon>Massarineae</taxon>
        <taxon>Didymosphaeriaceae</taxon>
        <taxon>Pseudopithomyces</taxon>
    </lineage>
</organism>
<dbReference type="InterPro" id="IPR009197">
    <property type="entry name" value="MlrC"/>
</dbReference>
<proteinExistence type="predicted"/>
<name>A0AAN6LRL7_9PLEO</name>
<sequence length="517" mass="57218">MVTSENHRLPVIAIADLSCENSTFTPSCTQAAAFRPKRGQDTIKHYRFLHTEAELGQEAQWRGALVGHALPGGIVERSAFELLSAEIIERLSNICQSLPHELDGLWFDIHGAMYVEGFEDVESELLRRIRAVIGPKTIVSASMDLRGNVSRELVRQADLLTAYRTAPHIDVLETKERACRNLIRVLKVRNAGGSLPLKAWIPIPILLPGEQTSTRDEPAKHIYEAVPTIEEREGVLNAAMWVGYAWADEPRNCAVVVVTGWDESAVKNGAEELAKTFWDARGECKFVAPTGSFAECLDKALAGDTRPYFILDSGDNPTAGGSGDVTWGVTQLLRRSEFQHVAGPIVIYASIPSPAAVAVAEKAGIGASITVNAGADIDNFHAGPVTLTGIIHSIKYGDPHAQIEVVLKVGSMYIILTQLRKPYHKERDFTDLNLAPRVADIVIVKIGYLEPELYDMAKEWMLGLTPGGVDQDLQRLRHHRIQRPMWPFDRNFEVLPNLHARLVSNQTTLSFDERFVE</sequence>
<feature type="domain" description="Microcystin LR degradation protein MlrC N-terminal" evidence="2">
    <location>
        <begin position="12"/>
        <end position="301"/>
    </location>
</feature>